<evidence type="ECO:0000313" key="1">
    <source>
        <dbReference type="EMBL" id="MBB4981163.1"/>
    </source>
</evidence>
<name>A0A7W7TXQ1_9ACTN</name>
<evidence type="ECO:0000313" key="2">
    <source>
        <dbReference type="Proteomes" id="UP000582643"/>
    </source>
</evidence>
<organism evidence="1 2">
    <name type="scientific">Streptomyces nymphaeiformis</name>
    <dbReference type="NCBI Taxonomy" id="2663842"/>
    <lineage>
        <taxon>Bacteria</taxon>
        <taxon>Bacillati</taxon>
        <taxon>Actinomycetota</taxon>
        <taxon>Actinomycetes</taxon>
        <taxon>Kitasatosporales</taxon>
        <taxon>Streptomycetaceae</taxon>
        <taxon>Streptomyces</taxon>
    </lineage>
</organism>
<reference evidence="1 2" key="1">
    <citation type="submission" date="2020-08" db="EMBL/GenBank/DDBJ databases">
        <title>Genomic Encyclopedia of Type Strains, Phase III (KMG-III): the genomes of soil and plant-associated and newly described type strains.</title>
        <authorList>
            <person name="Whitman W."/>
        </authorList>
    </citation>
    <scope>NUCLEOTIDE SEQUENCE [LARGE SCALE GENOMIC DNA]</scope>
    <source>
        <strain evidence="1 2">SFB5A</strain>
    </source>
</reference>
<gene>
    <name evidence="1" type="ORF">GGE06_002071</name>
</gene>
<dbReference type="EMBL" id="JACHJY010000002">
    <property type="protein sequence ID" value="MBB4981163.1"/>
    <property type="molecule type" value="Genomic_DNA"/>
</dbReference>
<keyword evidence="2" id="KW-1185">Reference proteome</keyword>
<dbReference type="AlphaFoldDB" id="A0A7W7TXQ1"/>
<accession>A0A7W7TXQ1</accession>
<sequence length="61" mass="6906">MSTPEPMHTRPVTCYFTMHTTQWDTATDRLLAQIGRGIGRCTVLYRDGEPAEIAYWGCIAD</sequence>
<dbReference type="Proteomes" id="UP000582643">
    <property type="component" value="Unassembled WGS sequence"/>
</dbReference>
<protein>
    <submittedName>
        <fullName evidence="1">Uncharacterized protein</fullName>
    </submittedName>
</protein>
<proteinExistence type="predicted"/>
<comment type="caution">
    <text evidence="1">The sequence shown here is derived from an EMBL/GenBank/DDBJ whole genome shotgun (WGS) entry which is preliminary data.</text>
</comment>